<gene>
    <name evidence="1" type="ORF">BFV95_3105</name>
</gene>
<proteinExistence type="predicted"/>
<organism evidence="1 2">
    <name type="scientific">Alteromonas macleodii</name>
    <name type="common">Pseudoalteromonas macleodii</name>
    <dbReference type="NCBI Taxonomy" id="28108"/>
    <lineage>
        <taxon>Bacteria</taxon>
        <taxon>Pseudomonadati</taxon>
        <taxon>Pseudomonadota</taxon>
        <taxon>Gammaproteobacteria</taxon>
        <taxon>Alteromonadales</taxon>
        <taxon>Alteromonadaceae</taxon>
        <taxon>Alteromonas/Salinimonas group</taxon>
        <taxon>Alteromonas</taxon>
    </lineage>
</organism>
<dbReference type="EMBL" id="MIPY01000020">
    <property type="protein sequence ID" value="OES30562.1"/>
    <property type="molecule type" value="Genomic_DNA"/>
</dbReference>
<reference evidence="1 2" key="1">
    <citation type="submission" date="2016-09" db="EMBL/GenBank/DDBJ databases">
        <title>Draft Genome Sequence of four Alteromonas macleodii strains isolated from copper coupons and grown long-term at elevated copper levels.</title>
        <authorList>
            <person name="Cusick K."/>
            <person name="Dale J."/>
            <person name="Little B."/>
            <person name="Biffinger J."/>
        </authorList>
    </citation>
    <scope>NUCLEOTIDE SEQUENCE [LARGE SCALE GENOMIC DNA]</scope>
    <source>
        <strain evidence="1 2">KCP01</strain>
    </source>
</reference>
<evidence type="ECO:0000313" key="2">
    <source>
        <dbReference type="Proteomes" id="UP000095392"/>
    </source>
</evidence>
<name>A0AB36FQ85_ALTMA</name>
<dbReference type="AlphaFoldDB" id="A0AB36FQ85"/>
<keyword evidence="2" id="KW-1185">Reference proteome</keyword>
<accession>A0AB36FQ85</accession>
<sequence>MYFSSVDIWANSQFAFILVYPPKIQTGSETLLRRHDR</sequence>
<evidence type="ECO:0000313" key="1">
    <source>
        <dbReference type="EMBL" id="OES30562.1"/>
    </source>
</evidence>
<protein>
    <submittedName>
        <fullName evidence="1">Uncharacterized protein</fullName>
    </submittedName>
</protein>
<dbReference type="Proteomes" id="UP000095392">
    <property type="component" value="Unassembled WGS sequence"/>
</dbReference>
<comment type="caution">
    <text evidence="1">The sequence shown here is derived from an EMBL/GenBank/DDBJ whole genome shotgun (WGS) entry which is preliminary data.</text>
</comment>